<evidence type="ECO:0000256" key="1">
    <source>
        <dbReference type="ARBA" id="ARBA00010884"/>
    </source>
</evidence>
<evidence type="ECO:0000256" key="3">
    <source>
        <dbReference type="ARBA" id="ARBA00022801"/>
    </source>
</evidence>
<dbReference type="InterPro" id="IPR012020">
    <property type="entry name" value="ABHD4"/>
</dbReference>
<feature type="transmembrane region" description="Helical" evidence="5">
    <location>
        <begin position="33"/>
        <end position="55"/>
    </location>
</feature>
<dbReference type="GO" id="GO:0034338">
    <property type="term" value="F:short-chain carboxylesterase activity"/>
    <property type="evidence" value="ECO:0007669"/>
    <property type="project" value="TreeGrafter"/>
</dbReference>
<evidence type="ECO:0000313" key="8">
    <source>
        <dbReference type="EMBL" id="VFT87414.1"/>
    </source>
</evidence>
<evidence type="ECO:0000313" key="7">
    <source>
        <dbReference type="EMBL" id="KAF0698864.1"/>
    </source>
</evidence>
<sequence>MATAGTAVARFTNTFTKYDILVSHVMFIDDPTWLIAASILVLPILYSCGGSSALFRLHYMLTARCPSLTYQRGGMAERLLRACPRLEKPYHPTWFVFNSGHIQTIVTSQNDAAIAPRITYERELLDLCDGGLVSLDWATPKTPLRASPTILMLHGISGSSQAGYLRVHADRLLDAGFRVVVLNARGCGKTPVRTPKLFSAAHTDDLRDAIRHIRARLGASVPLIGIGFSMGANILLKCVGEDATETTLTAAISVSNPYCFTSTYQHMTYSWLHRIVYNAELGKGLVRFFFEASNAPKQFENHPTVDIQHVRESKYISDYDNRLTRHVYGYNNVSEYYRDASCTPYIPRIAIPVLCVTALDDPVCPYVAIPYHDCEANPNVLLAVTHTGGHIGFYTGSKMDMWSADVAVDYCKGVLQLVDEGVLPVHSKVTEAATAAAAN</sequence>
<dbReference type="InterPro" id="IPR050960">
    <property type="entry name" value="AB_hydrolase_4_sf"/>
</dbReference>
<dbReference type="OrthoDB" id="247542at2759"/>
<name>A0A485KR52_9STRA</name>
<dbReference type="AlphaFoldDB" id="A0A485KR52"/>
<dbReference type="SUPFAM" id="SSF53474">
    <property type="entry name" value="alpha/beta-Hydrolases"/>
    <property type="match status" value="1"/>
</dbReference>
<protein>
    <submittedName>
        <fullName evidence="8">Aste57867_10541 protein</fullName>
    </submittedName>
</protein>
<dbReference type="Pfam" id="PF00561">
    <property type="entry name" value="Abhydrolase_1"/>
    <property type="match status" value="1"/>
</dbReference>
<keyword evidence="3" id="KW-0378">Hydrolase</keyword>
<dbReference type="PIRSF" id="PIRSF005211">
    <property type="entry name" value="Ab_hydro_YheT"/>
    <property type="match status" value="1"/>
</dbReference>
<keyword evidence="2" id="KW-0719">Serine esterase</keyword>
<dbReference type="EMBL" id="VJMH01005215">
    <property type="protein sequence ID" value="KAF0698864.1"/>
    <property type="molecule type" value="Genomic_DNA"/>
</dbReference>
<dbReference type="Proteomes" id="UP000332933">
    <property type="component" value="Unassembled WGS sequence"/>
</dbReference>
<feature type="active site" description="Charge relay system" evidence="4">
    <location>
        <position position="229"/>
    </location>
</feature>
<keyword evidence="5" id="KW-0472">Membrane</keyword>
<gene>
    <name evidence="8" type="primary">Aste57867_10541</name>
    <name evidence="7" type="ORF">As57867_010501</name>
    <name evidence="8" type="ORF">ASTE57867_10541</name>
</gene>
<dbReference type="InterPro" id="IPR000073">
    <property type="entry name" value="AB_hydrolase_1"/>
</dbReference>
<organism evidence="8 9">
    <name type="scientific">Aphanomyces stellatus</name>
    <dbReference type="NCBI Taxonomy" id="120398"/>
    <lineage>
        <taxon>Eukaryota</taxon>
        <taxon>Sar</taxon>
        <taxon>Stramenopiles</taxon>
        <taxon>Oomycota</taxon>
        <taxon>Saprolegniomycetes</taxon>
        <taxon>Saprolegniales</taxon>
        <taxon>Verrucalvaceae</taxon>
        <taxon>Aphanomyces</taxon>
    </lineage>
</organism>
<dbReference type="Gene3D" id="3.40.50.1820">
    <property type="entry name" value="alpha/beta hydrolase"/>
    <property type="match status" value="1"/>
</dbReference>
<comment type="similarity">
    <text evidence="1">Belongs to the AB hydrolase superfamily. AB hydrolase 4 family.</text>
</comment>
<feature type="active site" description="Charge relay system" evidence="4">
    <location>
        <position position="361"/>
    </location>
</feature>
<proteinExistence type="inferred from homology"/>
<feature type="domain" description="AB hydrolase-1" evidence="6">
    <location>
        <begin position="148"/>
        <end position="396"/>
    </location>
</feature>
<evidence type="ECO:0000259" key="6">
    <source>
        <dbReference type="Pfam" id="PF00561"/>
    </source>
</evidence>
<dbReference type="PROSITE" id="PS01133">
    <property type="entry name" value="UPF0017"/>
    <property type="match status" value="1"/>
</dbReference>
<dbReference type="EMBL" id="CAADRA010005236">
    <property type="protein sequence ID" value="VFT87414.1"/>
    <property type="molecule type" value="Genomic_DNA"/>
</dbReference>
<evidence type="ECO:0000256" key="5">
    <source>
        <dbReference type="SAM" id="Phobius"/>
    </source>
</evidence>
<keyword evidence="9" id="KW-1185">Reference proteome</keyword>
<dbReference type="InterPro" id="IPR029058">
    <property type="entry name" value="AB_hydrolase_fold"/>
</dbReference>
<dbReference type="GO" id="GO:0047372">
    <property type="term" value="F:monoacylglycerol lipase activity"/>
    <property type="evidence" value="ECO:0007669"/>
    <property type="project" value="TreeGrafter"/>
</dbReference>
<evidence type="ECO:0000313" key="9">
    <source>
        <dbReference type="Proteomes" id="UP000332933"/>
    </source>
</evidence>
<reference evidence="7" key="2">
    <citation type="submission" date="2019-06" db="EMBL/GenBank/DDBJ databases">
        <title>Genomics analysis of Aphanomyces spp. identifies a new class of oomycete effector associated with host adaptation.</title>
        <authorList>
            <person name="Gaulin E."/>
        </authorList>
    </citation>
    <scope>NUCLEOTIDE SEQUENCE</scope>
    <source>
        <strain evidence="7">CBS 578.67</strain>
    </source>
</reference>
<dbReference type="PANTHER" id="PTHR10794">
    <property type="entry name" value="ABHYDROLASE DOMAIN-CONTAINING PROTEIN"/>
    <property type="match status" value="1"/>
</dbReference>
<feature type="active site" description="Charge relay system" evidence="4">
    <location>
        <position position="390"/>
    </location>
</feature>
<reference evidence="8 9" key="1">
    <citation type="submission" date="2019-03" db="EMBL/GenBank/DDBJ databases">
        <authorList>
            <person name="Gaulin E."/>
            <person name="Dumas B."/>
        </authorList>
    </citation>
    <scope>NUCLEOTIDE SEQUENCE [LARGE SCALE GENOMIC DNA]</scope>
    <source>
        <strain evidence="8">CBS 568.67</strain>
    </source>
</reference>
<dbReference type="InterPro" id="IPR000952">
    <property type="entry name" value="AB_hydrolase_4_CS"/>
</dbReference>
<accession>A0A485KR52</accession>
<keyword evidence="5" id="KW-1133">Transmembrane helix</keyword>
<dbReference type="PANTHER" id="PTHR10794:SF84">
    <property type="entry name" value="ESTERASE_LIPASE_THIOESTERASE FAMILY PROTEIN"/>
    <property type="match status" value="1"/>
</dbReference>
<evidence type="ECO:0000256" key="2">
    <source>
        <dbReference type="ARBA" id="ARBA00022487"/>
    </source>
</evidence>
<evidence type="ECO:0000256" key="4">
    <source>
        <dbReference type="PIRSR" id="PIRSR005211-1"/>
    </source>
</evidence>
<keyword evidence="5" id="KW-0812">Transmembrane</keyword>